<evidence type="ECO:0000313" key="3">
    <source>
        <dbReference type="Proteomes" id="UP000076925"/>
    </source>
</evidence>
<protein>
    <recommendedName>
        <fullName evidence="4">DUF928 domain-containing protein</fullName>
    </recommendedName>
</protein>
<accession>A0A139XC74</accession>
<evidence type="ECO:0000313" key="2">
    <source>
        <dbReference type="EMBL" id="KYC42266.1"/>
    </source>
</evidence>
<keyword evidence="1" id="KW-1133">Transmembrane helix</keyword>
<evidence type="ECO:0008006" key="4">
    <source>
        <dbReference type="Google" id="ProtNLM"/>
    </source>
</evidence>
<evidence type="ECO:0000256" key="1">
    <source>
        <dbReference type="SAM" id="Phobius"/>
    </source>
</evidence>
<organism evidence="2 3">
    <name type="scientific">Scytonema hofmannii PCC 7110</name>
    <dbReference type="NCBI Taxonomy" id="128403"/>
    <lineage>
        <taxon>Bacteria</taxon>
        <taxon>Bacillati</taxon>
        <taxon>Cyanobacteriota</taxon>
        <taxon>Cyanophyceae</taxon>
        <taxon>Nostocales</taxon>
        <taxon>Scytonemataceae</taxon>
        <taxon>Scytonema</taxon>
    </lineage>
</organism>
<gene>
    <name evidence="2" type="ORF">WA1_20015</name>
</gene>
<feature type="transmembrane region" description="Helical" evidence="1">
    <location>
        <begin position="12"/>
        <end position="32"/>
    </location>
</feature>
<dbReference type="EMBL" id="ANNX02000020">
    <property type="protein sequence ID" value="KYC42266.1"/>
    <property type="molecule type" value="Genomic_DNA"/>
</dbReference>
<keyword evidence="1" id="KW-0812">Transmembrane</keyword>
<reference evidence="2 3" key="1">
    <citation type="journal article" date="2013" name="Genome Biol. Evol.">
        <title>Genomes of Stigonematalean cyanobacteria (subsection V) and the evolution of oxygenic photosynthesis from prokaryotes to plastids.</title>
        <authorList>
            <person name="Dagan T."/>
            <person name="Roettger M."/>
            <person name="Stucken K."/>
            <person name="Landan G."/>
            <person name="Koch R."/>
            <person name="Major P."/>
            <person name="Gould S.B."/>
            <person name="Goremykin V.V."/>
            <person name="Rippka R."/>
            <person name="Tandeau de Marsac N."/>
            <person name="Gugger M."/>
            <person name="Lockhart P.J."/>
            <person name="Allen J.F."/>
            <person name="Brune I."/>
            <person name="Maus I."/>
            <person name="Puhler A."/>
            <person name="Martin W.F."/>
        </authorList>
    </citation>
    <scope>NUCLEOTIDE SEQUENCE [LARGE SCALE GENOMIC DNA]</scope>
    <source>
        <strain evidence="2 3">PCC 7110</strain>
    </source>
</reference>
<proteinExistence type="predicted"/>
<dbReference type="AlphaFoldDB" id="A0A139XC74"/>
<keyword evidence="3" id="KW-1185">Reference proteome</keyword>
<dbReference type="RefSeq" id="WP_017741780.1">
    <property type="nucleotide sequence ID" value="NZ_KQ976354.1"/>
</dbReference>
<dbReference type="Proteomes" id="UP000076925">
    <property type="component" value="Unassembled WGS sequence"/>
</dbReference>
<comment type="caution">
    <text evidence="2">The sequence shown here is derived from an EMBL/GenBank/DDBJ whole genome shotgun (WGS) entry which is preliminary data.</text>
</comment>
<keyword evidence="1" id="KW-0472">Membrane</keyword>
<dbReference type="OrthoDB" id="536034at2"/>
<dbReference type="Pfam" id="PF06051">
    <property type="entry name" value="DUF928"/>
    <property type="match status" value="1"/>
</dbReference>
<name>A0A139XC74_9CYAN</name>
<dbReference type="InterPro" id="IPR010328">
    <property type="entry name" value="DUF928"/>
</dbReference>
<dbReference type="STRING" id="128403.WA1_20015"/>
<sequence length="280" mass="31012">MIGRKFTLANLAKNVLLLIIILVIINFTQLLVQSQQSNTAKIRFVQPALERYPDNRGAPRDRKGAGTRGDCPAANKRLTALVPLVSTTANQKQAATQYVLSLTAAEHPTFWFYVPYVPKNINSVKFVLLNEKNNSVTKEPIAIAPPNTPGIISVSLPTTEKPLVVGQYYHWYLLIDCNPQSRSEDIAVEGLVQRIPLNQDLARRLQAATSRQRVALYAQAGIWQDAITTLGELRRAKPQDPALAADWKDLLESVGLEEVATEPLASLYKVNLKSPTSYIT</sequence>